<gene>
    <name evidence="2" type="ORF">GM655_18215</name>
</gene>
<accession>A0ABW9SRE9</accession>
<reference evidence="2 3" key="1">
    <citation type="submission" date="2019-11" db="EMBL/GenBank/DDBJ databases">
        <title>Type strains purchased from KCTC, JCM and DSMZ.</title>
        <authorList>
            <person name="Lu H."/>
        </authorList>
    </citation>
    <scope>NUCLEOTIDE SEQUENCE [LARGE SCALE GENOMIC DNA]</scope>
    <source>
        <strain evidence="2 3">DSM 103461</strain>
    </source>
</reference>
<dbReference type="SUPFAM" id="SSF143422">
    <property type="entry name" value="Transposase IS200-like"/>
    <property type="match status" value="1"/>
</dbReference>
<evidence type="ECO:0000313" key="2">
    <source>
        <dbReference type="EMBL" id="MTW34743.1"/>
    </source>
</evidence>
<name>A0ABW9SRE9_9BURK</name>
<dbReference type="RefSeq" id="WP_155436096.1">
    <property type="nucleotide sequence ID" value="NZ_JBHLXK010000006.1"/>
</dbReference>
<sequence length="284" mass="32654">MNRPLRLDIEQALYHITARGDRRGAIYHSDTDRQVWLAMLGETCKRFEFHIHAYCQMGNHYHLLLETLHGMLARGLRHLNGNYAAYYNRQYHQVGHVFQGRYKAILCQSNTYLLELSRYVELNPVRASLVAHPADWIWSSYRAKVAQTSAPAWLDTQVVLGHFGPSDTVAAYASFVADGLLERSPWANLAHGMLLGDADFQAQYLEHPLSGDQREIQRAQRKLVTPELSDFFKRYPNRYEAMARAYLSHSYTMPEIARHARVSVKTVSRAIAAFKTAEKPAERY</sequence>
<dbReference type="Proteomes" id="UP000735592">
    <property type="component" value="Unassembled WGS sequence"/>
</dbReference>
<feature type="domain" description="Transposase IS200-like" evidence="1">
    <location>
        <begin position="9"/>
        <end position="123"/>
    </location>
</feature>
<dbReference type="PANTHER" id="PTHR34322">
    <property type="entry name" value="TRANSPOSASE, Y1_TNP DOMAIN-CONTAINING"/>
    <property type="match status" value="1"/>
</dbReference>
<comment type="caution">
    <text evidence="2">The sequence shown here is derived from an EMBL/GenBank/DDBJ whole genome shotgun (WGS) entry which is preliminary data.</text>
</comment>
<dbReference type="Pfam" id="PF01797">
    <property type="entry name" value="Y1_Tnp"/>
    <property type="match status" value="1"/>
</dbReference>
<dbReference type="EMBL" id="WNKW01000005">
    <property type="protein sequence ID" value="MTW34743.1"/>
    <property type="molecule type" value="Genomic_DNA"/>
</dbReference>
<protein>
    <submittedName>
        <fullName evidence="2">Addiction module toxin RelE</fullName>
    </submittedName>
</protein>
<dbReference type="PANTHER" id="PTHR34322:SF2">
    <property type="entry name" value="TRANSPOSASE IS200-LIKE DOMAIN-CONTAINING PROTEIN"/>
    <property type="match status" value="1"/>
</dbReference>
<dbReference type="InterPro" id="IPR036515">
    <property type="entry name" value="Transposase_17_sf"/>
</dbReference>
<dbReference type="InterPro" id="IPR002686">
    <property type="entry name" value="Transposase_17"/>
</dbReference>
<evidence type="ECO:0000313" key="3">
    <source>
        <dbReference type="Proteomes" id="UP000735592"/>
    </source>
</evidence>
<organism evidence="2 3">
    <name type="scientific">Pseudoduganella danionis</name>
    <dbReference type="NCBI Taxonomy" id="1890295"/>
    <lineage>
        <taxon>Bacteria</taxon>
        <taxon>Pseudomonadati</taxon>
        <taxon>Pseudomonadota</taxon>
        <taxon>Betaproteobacteria</taxon>
        <taxon>Burkholderiales</taxon>
        <taxon>Oxalobacteraceae</taxon>
        <taxon>Telluria group</taxon>
        <taxon>Pseudoduganella</taxon>
    </lineage>
</organism>
<dbReference type="SMART" id="SM01321">
    <property type="entry name" value="Y1_Tnp"/>
    <property type="match status" value="1"/>
</dbReference>
<dbReference type="PROSITE" id="PS00356">
    <property type="entry name" value="HTH_LACI_1"/>
    <property type="match status" value="1"/>
</dbReference>
<keyword evidence="3" id="KW-1185">Reference proteome</keyword>
<dbReference type="Gene3D" id="3.30.70.1290">
    <property type="entry name" value="Transposase IS200-like"/>
    <property type="match status" value="1"/>
</dbReference>
<proteinExistence type="predicted"/>
<evidence type="ECO:0000259" key="1">
    <source>
        <dbReference type="SMART" id="SM01321"/>
    </source>
</evidence>